<comment type="similarity">
    <text evidence="1">Belongs to the oxygen-dependent FAD-linked oxidoreductase family.</text>
</comment>
<evidence type="ECO:0000256" key="4">
    <source>
        <dbReference type="ARBA" id="ARBA00023002"/>
    </source>
</evidence>
<organism evidence="6 7">
    <name type="scientific">Apiospora hydei</name>
    <dbReference type="NCBI Taxonomy" id="1337664"/>
    <lineage>
        <taxon>Eukaryota</taxon>
        <taxon>Fungi</taxon>
        <taxon>Dikarya</taxon>
        <taxon>Ascomycota</taxon>
        <taxon>Pezizomycotina</taxon>
        <taxon>Sordariomycetes</taxon>
        <taxon>Xylariomycetidae</taxon>
        <taxon>Amphisphaeriales</taxon>
        <taxon>Apiosporaceae</taxon>
        <taxon>Apiospora</taxon>
    </lineage>
</organism>
<feature type="domain" description="FAD-binding PCMH-type" evidence="5">
    <location>
        <begin position="47"/>
        <end position="219"/>
    </location>
</feature>
<evidence type="ECO:0000256" key="3">
    <source>
        <dbReference type="ARBA" id="ARBA00022827"/>
    </source>
</evidence>
<reference evidence="6 7" key="1">
    <citation type="submission" date="2023-01" db="EMBL/GenBank/DDBJ databases">
        <title>Analysis of 21 Apiospora genomes using comparative genomics revels a genus with tremendous synthesis potential of carbohydrate active enzymes and secondary metabolites.</title>
        <authorList>
            <person name="Sorensen T."/>
        </authorList>
    </citation>
    <scope>NUCLEOTIDE SEQUENCE [LARGE SCALE GENOMIC DNA]</scope>
    <source>
        <strain evidence="6 7">CBS 114990</strain>
    </source>
</reference>
<dbReference type="Gene3D" id="3.30.465.10">
    <property type="match status" value="1"/>
</dbReference>
<keyword evidence="7" id="KW-1185">Reference proteome</keyword>
<dbReference type="Proteomes" id="UP001433268">
    <property type="component" value="Unassembled WGS sequence"/>
</dbReference>
<sequence>MASVAEPVQSPGEQARLLIEAGLGPRILTPNDAKYGARIESYGCNSAKLRPACIVQPCSTDEVAQAVRALAGARQPFAIRGGGHTNWAGSNNIAGGVTIDLGCLNSTRYHADTQLAGLGPSAKWKDVYAELEKHGRVVAGGREAEVGVGGFLLGGGNTFYTSSYGFGCDNVVEYEVVLADGRIVTADAKGDHADLFRVLKGGSNNVGIVTRFTMRTIPSGPVWGGIALRPMSTLAAGADATVSFTANMAKDPDSNFQFVVGHQPRFGGDVVINICNNMAAVESPEAFQEILALDETMNNFANTTLQQVLTYASLPTNYYNIWYTMTFKNDASIIMKAAELHGQLAKELETKITDHDFTSHVAFQPLPRLFVESSHATNEAGNVLGLEQNEGDAILMQAGISVRTPELAAWADPKLAALLEGVKTFAKTIDGGLLPWVYLNYAHPSQEVLQSYGPENVQRMREAAARHDPGGVFQHLCPGGFKISAIS</sequence>
<dbReference type="GeneID" id="92040118"/>
<evidence type="ECO:0000313" key="6">
    <source>
        <dbReference type="EMBL" id="KAK8087782.1"/>
    </source>
</evidence>
<evidence type="ECO:0000259" key="5">
    <source>
        <dbReference type="PROSITE" id="PS51387"/>
    </source>
</evidence>
<accession>A0ABR1WXG0</accession>
<dbReference type="PANTHER" id="PTHR42973">
    <property type="entry name" value="BINDING OXIDOREDUCTASE, PUTATIVE (AFU_ORTHOLOGUE AFUA_1G17690)-RELATED"/>
    <property type="match status" value="1"/>
</dbReference>
<dbReference type="InterPro" id="IPR036318">
    <property type="entry name" value="FAD-bd_PCMH-like_sf"/>
</dbReference>
<dbReference type="SUPFAM" id="SSF56176">
    <property type="entry name" value="FAD-binding/transporter-associated domain-like"/>
    <property type="match status" value="1"/>
</dbReference>
<proteinExistence type="inferred from homology"/>
<dbReference type="Pfam" id="PF01565">
    <property type="entry name" value="FAD_binding_4"/>
    <property type="match status" value="1"/>
</dbReference>
<dbReference type="EMBL" id="JAQQWN010000004">
    <property type="protein sequence ID" value="KAK8087782.1"/>
    <property type="molecule type" value="Genomic_DNA"/>
</dbReference>
<keyword evidence="4" id="KW-0560">Oxidoreductase</keyword>
<keyword evidence="3" id="KW-0274">FAD</keyword>
<name>A0ABR1WXG0_9PEZI</name>
<protein>
    <recommendedName>
        <fullName evidence="5">FAD-binding PCMH-type domain-containing protein</fullName>
    </recommendedName>
</protein>
<dbReference type="InterPro" id="IPR016169">
    <property type="entry name" value="FAD-bd_PCMH_sub2"/>
</dbReference>
<evidence type="ECO:0000256" key="1">
    <source>
        <dbReference type="ARBA" id="ARBA00005466"/>
    </source>
</evidence>
<evidence type="ECO:0000313" key="7">
    <source>
        <dbReference type="Proteomes" id="UP001433268"/>
    </source>
</evidence>
<dbReference type="InterPro" id="IPR050416">
    <property type="entry name" value="FAD-linked_Oxidoreductase"/>
</dbReference>
<dbReference type="PROSITE" id="PS51387">
    <property type="entry name" value="FAD_PCMH"/>
    <property type="match status" value="1"/>
</dbReference>
<dbReference type="PANTHER" id="PTHR42973:SF53">
    <property type="entry name" value="FAD-BINDING PCMH-TYPE DOMAIN-CONTAINING PROTEIN-RELATED"/>
    <property type="match status" value="1"/>
</dbReference>
<dbReference type="InterPro" id="IPR006094">
    <property type="entry name" value="Oxid_FAD_bind_N"/>
</dbReference>
<gene>
    <name evidence="6" type="ORF">PG997_002743</name>
</gene>
<comment type="caution">
    <text evidence="6">The sequence shown here is derived from an EMBL/GenBank/DDBJ whole genome shotgun (WGS) entry which is preliminary data.</text>
</comment>
<dbReference type="RefSeq" id="XP_066670676.1">
    <property type="nucleotide sequence ID" value="XM_066807058.1"/>
</dbReference>
<evidence type="ECO:0000256" key="2">
    <source>
        <dbReference type="ARBA" id="ARBA00022630"/>
    </source>
</evidence>
<keyword evidence="2" id="KW-0285">Flavoprotein</keyword>
<dbReference type="InterPro" id="IPR016166">
    <property type="entry name" value="FAD-bd_PCMH"/>
</dbReference>